<sequence>MMTRRNWRRSLVPLLVLALMIGPTLTGCSYKRYVQDSTYDYGTKQKGDPKMLGSRMYGAMSSNPYQHDNNWVEYSSLLSTDISNINGVAGALVFLSDKNAYVGMTLDWTATGTRKSGGPGTMEQDNTGSNEGVFNVDNGSPFWNNQRIAGPYNSYFTVNDHNEISSELKQTIAIHVRRIAPTVQEVHISANQEFVNHLVQYAQEAWAGRSLTPWYDSFNKLVKHQFEGGNDVPAPINVQKLKAAGHLGSQ</sequence>
<dbReference type="Proteomes" id="UP000570361">
    <property type="component" value="Unassembled WGS sequence"/>
</dbReference>
<dbReference type="RefSeq" id="WP_246428044.1">
    <property type="nucleotide sequence ID" value="NZ_JACHXK010000034.1"/>
</dbReference>
<evidence type="ECO:0000313" key="1">
    <source>
        <dbReference type="EMBL" id="MBB3114535.1"/>
    </source>
</evidence>
<comment type="caution">
    <text evidence="1">The sequence shown here is derived from an EMBL/GenBank/DDBJ whole genome shotgun (WGS) entry which is preliminary data.</text>
</comment>
<dbReference type="PROSITE" id="PS51257">
    <property type="entry name" value="PROKAR_LIPOPROTEIN"/>
    <property type="match status" value="1"/>
</dbReference>
<proteinExistence type="predicted"/>
<reference evidence="1 2" key="1">
    <citation type="submission" date="2020-08" db="EMBL/GenBank/DDBJ databases">
        <title>Genomic Encyclopedia of Type Strains, Phase III (KMG-III): the genomes of soil and plant-associated and newly described type strains.</title>
        <authorList>
            <person name="Whitman W."/>
        </authorList>
    </citation>
    <scope>NUCLEOTIDE SEQUENCE [LARGE SCALE GENOMIC DNA]</scope>
    <source>
        <strain evidence="1 2">CECT 5862</strain>
    </source>
</reference>
<keyword evidence="2" id="KW-1185">Reference proteome</keyword>
<protein>
    <recommendedName>
        <fullName evidence="3">Sporulation lipoprotein YhcN/YlaJ (Spore_YhcN_YlaJ)</fullName>
    </recommendedName>
</protein>
<organism evidence="1 2">
    <name type="scientific">Paenibacillus phyllosphaerae</name>
    <dbReference type="NCBI Taxonomy" id="274593"/>
    <lineage>
        <taxon>Bacteria</taxon>
        <taxon>Bacillati</taxon>
        <taxon>Bacillota</taxon>
        <taxon>Bacilli</taxon>
        <taxon>Bacillales</taxon>
        <taxon>Paenibacillaceae</taxon>
        <taxon>Paenibacillus</taxon>
    </lineage>
</organism>
<evidence type="ECO:0000313" key="2">
    <source>
        <dbReference type="Proteomes" id="UP000570361"/>
    </source>
</evidence>
<name>A0A7W5FRH6_9BACL</name>
<dbReference type="AlphaFoldDB" id="A0A7W5FRH6"/>
<dbReference type="EMBL" id="JACHXK010000034">
    <property type="protein sequence ID" value="MBB3114535.1"/>
    <property type="molecule type" value="Genomic_DNA"/>
</dbReference>
<accession>A0A7W5FRH6</accession>
<gene>
    <name evidence="1" type="ORF">FHS18_006656</name>
</gene>
<evidence type="ECO:0008006" key="3">
    <source>
        <dbReference type="Google" id="ProtNLM"/>
    </source>
</evidence>